<name>A0A2K4MSL8_9NEIS</name>
<dbReference type="EMBL" id="PPTF01000014">
    <property type="protein sequence ID" value="POB00085.1"/>
    <property type="molecule type" value="Genomic_DNA"/>
</dbReference>
<dbReference type="InterPro" id="IPR006315">
    <property type="entry name" value="OM_autotransptr_brl_dom"/>
</dbReference>
<evidence type="ECO:0000313" key="9">
    <source>
        <dbReference type="EMBL" id="POB00085.1"/>
    </source>
</evidence>
<reference evidence="9 10" key="1">
    <citation type="submission" date="2018-01" db="EMBL/GenBank/DDBJ databases">
        <title>Genomic Sequence of Chromobacterium MWU13-2610 from wild cranberry bogs within the Cape Cod National Seashore.</title>
        <authorList>
            <person name="O'Hara-Hanley K."/>
            <person name="Soby S."/>
            <person name="Harrison A."/>
        </authorList>
    </citation>
    <scope>NUCLEOTIDE SEQUENCE [LARGE SCALE GENOMIC DNA]</scope>
    <source>
        <strain evidence="9 10">MWU13-2610</strain>
    </source>
</reference>
<proteinExistence type="inferred from homology"/>
<evidence type="ECO:0000256" key="5">
    <source>
        <dbReference type="ARBA" id="ARBA00022729"/>
    </source>
</evidence>
<dbReference type="PANTHER" id="PTHR35093">
    <property type="entry name" value="OUTER MEMBRANE PROTEIN NMB0088-RELATED"/>
    <property type="match status" value="1"/>
</dbReference>
<comment type="similarity">
    <text evidence="2">Belongs to the OmpP1/FadL family.</text>
</comment>
<dbReference type="GO" id="GO:0009279">
    <property type="term" value="C:cell outer membrane"/>
    <property type="evidence" value="ECO:0007669"/>
    <property type="project" value="UniProtKB-SubCell"/>
</dbReference>
<dbReference type="Gene3D" id="2.40.160.60">
    <property type="entry name" value="Outer membrane protein transport protein (OMPP1/FadL/TodX)"/>
    <property type="match status" value="1"/>
</dbReference>
<sequence>MKRLLFLAFLGGALPVCKCAAAGLYLYELGSEDVGLANAGAAARAQDPSTIASNPAGMTELSGSQLSINGQALYGDIPYALDKDRPRAEGSPGNVLGWYPSGSIFYSRQMDDRLALGIGLYGNFGIGLDFGDWAASGAIRESTLLGVTLQPSAAYRLNEQWSIGGGIGVNYGVFSFERDAWRGQGRQADHDWALSGKLGVLYKPDERTRVGLNYSSETRFHYQADAAFGNLSLPINAQVNAPSQVMLSGFRQLSPQLAILGSAGWQNWSRFGDSELDIASASVPNESRLRNSWHASLGAQYQWKPKLRLNAGVAFDSSFYRDQSNTALTMPSGKSWRFGLGGQYQATSSSSIGLSLEYLTSDNAQVSNPLYKGSYPHPQLYFLSLQYVQRL</sequence>
<evidence type="ECO:0000313" key="10">
    <source>
        <dbReference type="Proteomes" id="UP000236416"/>
    </source>
</evidence>
<evidence type="ECO:0000256" key="1">
    <source>
        <dbReference type="ARBA" id="ARBA00004571"/>
    </source>
</evidence>
<evidence type="ECO:0000256" key="2">
    <source>
        <dbReference type="ARBA" id="ARBA00008163"/>
    </source>
</evidence>
<evidence type="ECO:0000256" key="3">
    <source>
        <dbReference type="ARBA" id="ARBA00022452"/>
    </source>
</evidence>
<feature type="signal peptide" evidence="8">
    <location>
        <begin position="1"/>
        <end position="22"/>
    </location>
</feature>
<evidence type="ECO:0000256" key="8">
    <source>
        <dbReference type="SAM" id="SignalP"/>
    </source>
</evidence>
<feature type="chain" id="PRO_5014338140" evidence="8">
    <location>
        <begin position="23"/>
        <end position="391"/>
    </location>
</feature>
<gene>
    <name evidence="9" type="ORF">C2134_03630</name>
</gene>
<keyword evidence="3" id="KW-1134">Transmembrane beta strand</keyword>
<dbReference type="InterPro" id="IPR005017">
    <property type="entry name" value="OMPP1/FadL/TodX"/>
</dbReference>
<protein>
    <submittedName>
        <fullName evidence="9">Fatty acid transporter</fullName>
    </submittedName>
</protein>
<dbReference type="GO" id="GO:0015483">
    <property type="term" value="F:long-chain fatty acid transporting porin activity"/>
    <property type="evidence" value="ECO:0007669"/>
    <property type="project" value="TreeGrafter"/>
</dbReference>
<keyword evidence="4" id="KW-0812">Transmembrane</keyword>
<evidence type="ECO:0000256" key="4">
    <source>
        <dbReference type="ARBA" id="ARBA00022692"/>
    </source>
</evidence>
<keyword evidence="6" id="KW-0472">Membrane</keyword>
<dbReference type="Pfam" id="PF03349">
    <property type="entry name" value="Toluene_X"/>
    <property type="match status" value="1"/>
</dbReference>
<comment type="subcellular location">
    <subcellularLocation>
        <location evidence="1">Cell outer membrane</location>
        <topology evidence="1">Multi-pass membrane protein</topology>
    </subcellularLocation>
</comment>
<evidence type="ECO:0000256" key="6">
    <source>
        <dbReference type="ARBA" id="ARBA00023136"/>
    </source>
</evidence>
<accession>A0A2K4MSL8</accession>
<evidence type="ECO:0000256" key="7">
    <source>
        <dbReference type="ARBA" id="ARBA00023237"/>
    </source>
</evidence>
<dbReference type="AlphaFoldDB" id="A0A2K4MSL8"/>
<keyword evidence="10" id="KW-1185">Reference proteome</keyword>
<organism evidence="9 10">
    <name type="scientific">Chromobacterium sinusclupearum</name>
    <dbReference type="NCBI Taxonomy" id="2077146"/>
    <lineage>
        <taxon>Bacteria</taxon>
        <taxon>Pseudomonadati</taxon>
        <taxon>Pseudomonadota</taxon>
        <taxon>Betaproteobacteria</taxon>
        <taxon>Neisseriales</taxon>
        <taxon>Chromobacteriaceae</taxon>
        <taxon>Chromobacterium</taxon>
    </lineage>
</organism>
<comment type="caution">
    <text evidence="9">The sequence shown here is derived from an EMBL/GenBank/DDBJ whole genome shotgun (WGS) entry which is preliminary data.</text>
</comment>
<dbReference type="NCBIfam" id="TIGR01414">
    <property type="entry name" value="autotrans_barl"/>
    <property type="match status" value="1"/>
</dbReference>
<dbReference type="SUPFAM" id="SSF56935">
    <property type="entry name" value="Porins"/>
    <property type="match status" value="1"/>
</dbReference>
<keyword evidence="7" id="KW-0998">Cell outer membrane</keyword>
<dbReference type="Proteomes" id="UP000236416">
    <property type="component" value="Unassembled WGS sequence"/>
</dbReference>
<keyword evidence="5 8" id="KW-0732">Signal</keyword>
<dbReference type="PANTHER" id="PTHR35093:SF8">
    <property type="entry name" value="OUTER MEMBRANE PROTEIN NMB0088-RELATED"/>
    <property type="match status" value="1"/>
</dbReference>
<dbReference type="RefSeq" id="WP_103317584.1">
    <property type="nucleotide sequence ID" value="NZ_PPTF01000014.1"/>
</dbReference>